<dbReference type="AlphaFoldDB" id="A0A382UMT1"/>
<organism evidence="1">
    <name type="scientific">marine metagenome</name>
    <dbReference type="NCBI Taxonomy" id="408172"/>
    <lineage>
        <taxon>unclassified sequences</taxon>
        <taxon>metagenomes</taxon>
        <taxon>ecological metagenomes</taxon>
    </lineage>
</organism>
<dbReference type="EMBL" id="UINC01145447">
    <property type="protein sequence ID" value="SVD35579.1"/>
    <property type="molecule type" value="Genomic_DNA"/>
</dbReference>
<name>A0A382UMT1_9ZZZZ</name>
<proteinExistence type="predicted"/>
<protein>
    <submittedName>
        <fullName evidence="1">Uncharacterized protein</fullName>
    </submittedName>
</protein>
<gene>
    <name evidence="1" type="ORF">METZ01_LOCUS388433</name>
</gene>
<feature type="non-terminal residue" evidence="1">
    <location>
        <position position="1"/>
    </location>
</feature>
<sequence length="47" mass="4995">TSNAIVKTNPLVTSPLKSEKRVNQRLPIASSISRISKVWGSASALTS</sequence>
<evidence type="ECO:0000313" key="1">
    <source>
        <dbReference type="EMBL" id="SVD35579.1"/>
    </source>
</evidence>
<reference evidence="1" key="1">
    <citation type="submission" date="2018-05" db="EMBL/GenBank/DDBJ databases">
        <authorList>
            <person name="Lanie J.A."/>
            <person name="Ng W.-L."/>
            <person name="Kazmierczak K.M."/>
            <person name="Andrzejewski T.M."/>
            <person name="Davidsen T.M."/>
            <person name="Wayne K.J."/>
            <person name="Tettelin H."/>
            <person name="Glass J.I."/>
            <person name="Rusch D."/>
            <person name="Podicherti R."/>
            <person name="Tsui H.-C.T."/>
            <person name="Winkler M.E."/>
        </authorList>
    </citation>
    <scope>NUCLEOTIDE SEQUENCE</scope>
</reference>
<accession>A0A382UMT1</accession>